<dbReference type="KEGG" id="mbak:MSBR3_1098"/>
<organism evidence="1 2">
    <name type="scientific">Methanosarcina barkeri 3</name>
    <dbReference type="NCBI Taxonomy" id="1434107"/>
    <lineage>
        <taxon>Archaea</taxon>
        <taxon>Methanobacteriati</taxon>
        <taxon>Methanobacteriota</taxon>
        <taxon>Stenosarchaea group</taxon>
        <taxon>Methanomicrobia</taxon>
        <taxon>Methanosarcinales</taxon>
        <taxon>Methanosarcinaceae</taxon>
        <taxon>Methanosarcina</taxon>
    </lineage>
</organism>
<keyword evidence="2" id="KW-1185">Reference proteome</keyword>
<dbReference type="HOGENOM" id="CLU_1244131_0_0_2"/>
<reference evidence="1" key="1">
    <citation type="submission" date="2014-07" db="EMBL/GenBank/DDBJ databases">
        <title>Methanogenic archaea and the global carbon cycle.</title>
        <authorList>
            <person name="Henriksen J.R."/>
            <person name="Luke J."/>
            <person name="Reinhart S."/>
            <person name="Benedict M.N."/>
            <person name="Youngblut N.D."/>
            <person name="Metcalf M.E."/>
            <person name="Whitaker R.J."/>
            <person name="Metcalf W.W."/>
        </authorList>
    </citation>
    <scope>NUCLEOTIDE SEQUENCE [LARGE SCALE GENOMIC DNA]</scope>
    <source>
        <strain evidence="1">3</strain>
    </source>
</reference>
<dbReference type="PATRIC" id="fig|1434107.4.peg.1447"/>
<protein>
    <submittedName>
        <fullName evidence="1">Uncharacterized protein</fullName>
    </submittedName>
</protein>
<evidence type="ECO:0000313" key="2">
    <source>
        <dbReference type="Proteomes" id="UP000033066"/>
    </source>
</evidence>
<accession>A0A0E3SJA9</accession>
<sequence>MDYNLTITIDEDSLRDLHNNLFKLYVFKGSIVDNGKGAPLVWQCYGSKEYHSGSIIGWNEKYSAFISTQEIADKTTFVSESTKDILLGRKVTIDSSGTLSQPSDGQPGCIQINNSTADTDYTCGICQQDGNSKMVPMCAFPVLRGTQDTIIPIEKIAIYFATETINTGSVKESAAGKGIVIDLTDLKNRTASYALGKGWKVEDGGEGVTFEPNADLSSLLITVKSTAEIKKLAQERIARKI</sequence>
<dbReference type="GeneID" id="24788606"/>
<name>A0A0E3SJA9_METBA</name>
<evidence type="ECO:0000313" key="1">
    <source>
        <dbReference type="EMBL" id="AKB81676.1"/>
    </source>
</evidence>
<dbReference type="RefSeq" id="WP_048107122.1">
    <property type="nucleotide sequence ID" value="NZ_CP009517.1"/>
</dbReference>
<dbReference type="Proteomes" id="UP000033066">
    <property type="component" value="Chromosome"/>
</dbReference>
<gene>
    <name evidence="1" type="ORF">MSBR3_1098</name>
</gene>
<proteinExistence type="predicted"/>
<dbReference type="AlphaFoldDB" id="A0A0E3SJA9"/>
<dbReference type="EMBL" id="CP009517">
    <property type="protein sequence ID" value="AKB81676.1"/>
    <property type="molecule type" value="Genomic_DNA"/>
</dbReference>